<protein>
    <submittedName>
        <fullName evidence="3">Fatty acid synthase-like</fullName>
    </submittedName>
</protein>
<dbReference type="InterPro" id="IPR014043">
    <property type="entry name" value="Acyl_transferase_dom"/>
</dbReference>
<evidence type="ECO:0000313" key="2">
    <source>
        <dbReference type="Proteomes" id="UP000695022"/>
    </source>
</evidence>
<feature type="non-terminal residue" evidence="3">
    <location>
        <position position="157"/>
    </location>
</feature>
<dbReference type="RefSeq" id="XP_014681870.1">
    <property type="nucleotide sequence ID" value="XM_014826384.1"/>
</dbReference>
<dbReference type="Proteomes" id="UP000695022">
    <property type="component" value="Unplaced"/>
</dbReference>
<evidence type="ECO:0000259" key="1">
    <source>
        <dbReference type="Pfam" id="PF00698"/>
    </source>
</evidence>
<dbReference type="SUPFAM" id="SSF52151">
    <property type="entry name" value="FabD/lysophospholipase-like"/>
    <property type="match status" value="1"/>
</dbReference>
<reference evidence="3" key="1">
    <citation type="submission" date="2025-08" db="UniProtKB">
        <authorList>
            <consortium name="RefSeq"/>
        </authorList>
    </citation>
    <scope>IDENTIFICATION</scope>
</reference>
<dbReference type="Gene3D" id="3.40.366.10">
    <property type="entry name" value="Malonyl-Coenzyme A Acyl Carrier Protein, domain 2"/>
    <property type="match status" value="1"/>
</dbReference>
<dbReference type="InterPro" id="IPR016035">
    <property type="entry name" value="Acyl_Trfase/lysoPLipase"/>
</dbReference>
<dbReference type="Pfam" id="PF00698">
    <property type="entry name" value="Acyl_transf_1"/>
    <property type="match status" value="1"/>
</dbReference>
<sequence>MMLSGVLRHLTCGPCAGQRRFLVGLAQTGPARWTGVICSQQAKFCSSSADGHKNKNVTGRREVWFWFWGINSHWPGMARDMLKFPAFCNSIAKSSEIVSDLAGINLLRLVTSMEKKKVDPAMDCVYTNVSIVGMQIGLVDLLRSLDIVPDRICGISL</sequence>
<evidence type="ECO:0000313" key="3">
    <source>
        <dbReference type="RefSeq" id="XP_014681870.1"/>
    </source>
</evidence>
<name>A0ABM1FBP9_PRICU</name>
<feature type="domain" description="Malonyl-CoA:ACP transacylase (MAT)" evidence="1">
    <location>
        <begin position="64"/>
        <end position="157"/>
    </location>
</feature>
<proteinExistence type="predicted"/>
<organism evidence="2 3">
    <name type="scientific">Priapulus caudatus</name>
    <name type="common">Priapulid worm</name>
    <dbReference type="NCBI Taxonomy" id="37621"/>
    <lineage>
        <taxon>Eukaryota</taxon>
        <taxon>Metazoa</taxon>
        <taxon>Ecdysozoa</taxon>
        <taxon>Scalidophora</taxon>
        <taxon>Priapulida</taxon>
        <taxon>Priapulimorpha</taxon>
        <taxon>Priapulimorphida</taxon>
        <taxon>Priapulidae</taxon>
        <taxon>Priapulus</taxon>
    </lineage>
</organism>
<keyword evidence="2" id="KW-1185">Reference proteome</keyword>
<dbReference type="InterPro" id="IPR001227">
    <property type="entry name" value="Ac_transferase_dom_sf"/>
</dbReference>
<dbReference type="GeneID" id="106821532"/>
<gene>
    <name evidence="3" type="primary">LOC106821532</name>
</gene>
<accession>A0ABM1FBP9</accession>